<accession>V5YP16</accession>
<proteinExistence type="predicted"/>
<name>V5YP16_9BURK</name>
<dbReference type="EMBL" id="AB853026">
    <property type="protein sequence ID" value="BAO19048.1"/>
    <property type="molecule type" value="Genomic_DNA"/>
</dbReference>
<evidence type="ECO:0000313" key="1">
    <source>
        <dbReference type="EMBL" id="BAO19048.1"/>
    </source>
</evidence>
<reference evidence="1" key="2">
    <citation type="submission" date="2024-06" db="EMBL/GenBank/DDBJ databases">
        <authorList>
            <person name="Sakai Y."/>
            <person name="Fujii T."/>
        </authorList>
    </citation>
    <scope>NUCLEOTIDE SEQUENCE</scope>
    <source>
        <strain evidence="1">M701</strain>
        <plasmid evidence="1">pM7012</plasmid>
    </source>
</reference>
<organism evidence="1">
    <name type="scientific">Burkholderia sp. M701</name>
    <dbReference type="NCBI Taxonomy" id="326454"/>
    <lineage>
        <taxon>Bacteria</taxon>
        <taxon>Pseudomonadati</taxon>
        <taxon>Pseudomonadota</taxon>
        <taxon>Betaproteobacteria</taxon>
        <taxon>Burkholderiales</taxon>
        <taxon>Burkholderiaceae</taxon>
        <taxon>Burkholderia</taxon>
    </lineage>
</organism>
<keyword evidence="1" id="KW-0614">Plasmid</keyword>
<dbReference type="AlphaFoldDB" id="V5YP16"/>
<geneLocation type="plasmid" evidence="1">
    <name>pM7012</name>
</geneLocation>
<dbReference type="RefSeq" id="WP_023842591.1">
    <property type="nucleotide sequence ID" value="NC_022995.1"/>
</dbReference>
<sequence>MSTIDVSGTTNVPGDVDMSEWNVAVEGWWYRVIGDVSINVAYSRHQGWGVDLVRGDKVMSPSSYFGESFRGAVKAAEDAYERVAVEQESASANGTDPVVSIPASILAEIIDLANAHVNDIKEGIEDHTYERGENLNLPVRLNAIETAEALYRQTTLKRS</sequence>
<reference evidence="1" key="1">
    <citation type="journal article" date="2014" name="Microbiology">
        <title>A 2,4-dichlorophenoxyacetic acid degradation plasmid pM7012 discloses distribution of an unclassified megaplasmid group across bacterial species.</title>
        <authorList>
            <person name="Sakai Y."/>
            <person name="Ogawa N."/>
            <person name="Shimomura Y."/>
            <person name="Fujii T."/>
        </authorList>
    </citation>
    <scope>NUCLEOTIDE SEQUENCE</scope>
    <source>
        <strain evidence="1">M701</strain>
    </source>
</reference>
<protein>
    <submittedName>
        <fullName evidence="1">Uncharacterized protein</fullName>
    </submittedName>
</protein>